<evidence type="ECO:0000313" key="1">
    <source>
        <dbReference type="EMBL" id="GGR38576.1"/>
    </source>
</evidence>
<dbReference type="EMBL" id="BMQL01000087">
    <property type="protein sequence ID" value="GGR38576.1"/>
    <property type="molecule type" value="Genomic_DNA"/>
</dbReference>
<name>A0A918KX39_9DEIO</name>
<proteinExistence type="predicted"/>
<sequence>MIKGIASEFLMSKPVIKAATEMISAIQAGSGDCARTIAAYRKKGAIKPQNSIEKCR</sequence>
<evidence type="ECO:0000313" key="2">
    <source>
        <dbReference type="Proteomes" id="UP000603865"/>
    </source>
</evidence>
<reference evidence="1" key="2">
    <citation type="submission" date="2020-09" db="EMBL/GenBank/DDBJ databases">
        <authorList>
            <person name="Sun Q."/>
            <person name="Ohkuma M."/>
        </authorList>
    </citation>
    <scope>NUCLEOTIDE SEQUENCE</scope>
    <source>
        <strain evidence="1">JCM 31311</strain>
    </source>
</reference>
<reference evidence="1" key="1">
    <citation type="journal article" date="2014" name="Int. J. Syst. Evol. Microbiol.">
        <title>Complete genome sequence of Corynebacterium casei LMG S-19264T (=DSM 44701T), isolated from a smear-ripened cheese.</title>
        <authorList>
            <consortium name="US DOE Joint Genome Institute (JGI-PGF)"/>
            <person name="Walter F."/>
            <person name="Albersmeier A."/>
            <person name="Kalinowski J."/>
            <person name="Ruckert C."/>
        </authorList>
    </citation>
    <scope>NUCLEOTIDE SEQUENCE</scope>
    <source>
        <strain evidence="1">JCM 31311</strain>
    </source>
</reference>
<protein>
    <submittedName>
        <fullName evidence="1">Uncharacterized protein</fullName>
    </submittedName>
</protein>
<organism evidence="1 2">
    <name type="scientific">Deinococcus ruber</name>
    <dbReference type="NCBI Taxonomy" id="1848197"/>
    <lineage>
        <taxon>Bacteria</taxon>
        <taxon>Thermotogati</taxon>
        <taxon>Deinococcota</taxon>
        <taxon>Deinococci</taxon>
        <taxon>Deinococcales</taxon>
        <taxon>Deinococcaceae</taxon>
        <taxon>Deinococcus</taxon>
    </lineage>
</organism>
<gene>
    <name evidence="1" type="ORF">GCM10008957_54590</name>
</gene>
<dbReference type="AlphaFoldDB" id="A0A918KX39"/>
<accession>A0A918KX39</accession>
<dbReference type="Proteomes" id="UP000603865">
    <property type="component" value="Unassembled WGS sequence"/>
</dbReference>
<keyword evidence="2" id="KW-1185">Reference proteome</keyword>
<comment type="caution">
    <text evidence="1">The sequence shown here is derived from an EMBL/GenBank/DDBJ whole genome shotgun (WGS) entry which is preliminary data.</text>
</comment>